<reference evidence="3" key="1">
    <citation type="submission" date="2020-05" db="EMBL/GenBank/DDBJ databases">
        <authorList>
            <person name="Chiriac C."/>
            <person name="Salcher M."/>
            <person name="Ghai R."/>
            <person name="Kavagutti S V."/>
        </authorList>
    </citation>
    <scope>NUCLEOTIDE SEQUENCE</scope>
</reference>
<dbReference type="InterPro" id="IPR036291">
    <property type="entry name" value="NAD(P)-bd_dom_sf"/>
</dbReference>
<dbReference type="PRINTS" id="PR00081">
    <property type="entry name" value="GDHRDH"/>
</dbReference>
<dbReference type="PANTHER" id="PTHR24321">
    <property type="entry name" value="DEHYDROGENASES, SHORT CHAIN"/>
    <property type="match status" value="1"/>
</dbReference>
<evidence type="ECO:0000313" key="3">
    <source>
        <dbReference type="EMBL" id="CAB5065836.1"/>
    </source>
</evidence>
<dbReference type="FunFam" id="3.40.50.720:FF:000084">
    <property type="entry name" value="Short-chain dehydrogenase reductase"/>
    <property type="match status" value="1"/>
</dbReference>
<dbReference type="InterPro" id="IPR020904">
    <property type="entry name" value="Sc_DH/Rdtase_CS"/>
</dbReference>
<proteinExistence type="inferred from homology"/>
<dbReference type="Pfam" id="PF13561">
    <property type="entry name" value="adh_short_C2"/>
    <property type="match status" value="1"/>
</dbReference>
<dbReference type="InterPro" id="IPR002347">
    <property type="entry name" value="SDR_fam"/>
</dbReference>
<protein>
    <submittedName>
        <fullName evidence="3">Unannotated protein</fullName>
    </submittedName>
</protein>
<dbReference type="NCBIfam" id="NF005559">
    <property type="entry name" value="PRK07231.1"/>
    <property type="match status" value="1"/>
</dbReference>
<dbReference type="AlphaFoldDB" id="A0A6J7ULQ5"/>
<dbReference type="EMBL" id="CAFBQU010000024">
    <property type="protein sequence ID" value="CAB5065836.1"/>
    <property type="molecule type" value="Genomic_DNA"/>
</dbReference>
<sequence>MTQQRFLNRVALVTGGASGMGRQIALSFASEGAKVVVGDIQEEMGAETVALITAAGGQAIFKKTDVSQTADVDALVALAVSHFGGLNHAVNAAAIEGEAPELALLEEEVFDRIIAVNLRSVFLSMRAEVRAFLAAKTGGTIVNIASTNSYRPQPGQSAYTSSKFAVAGITKAAAIEYAGRGIRINAVAPGSIDTPMLRNAMARRKRGDEADTIARLSLIGRFGTVEEIAHATLWLSSDEATYTMGHVMAVDGGYLSR</sequence>
<gene>
    <name evidence="3" type="ORF">UFOPK4347_01030</name>
</gene>
<evidence type="ECO:0000256" key="1">
    <source>
        <dbReference type="ARBA" id="ARBA00006484"/>
    </source>
</evidence>
<accession>A0A6J7ULQ5</accession>
<evidence type="ECO:0000256" key="2">
    <source>
        <dbReference type="ARBA" id="ARBA00023002"/>
    </source>
</evidence>
<keyword evidence="2" id="KW-0560">Oxidoreductase</keyword>
<dbReference type="PROSITE" id="PS00061">
    <property type="entry name" value="ADH_SHORT"/>
    <property type="match status" value="1"/>
</dbReference>
<dbReference type="SUPFAM" id="SSF51735">
    <property type="entry name" value="NAD(P)-binding Rossmann-fold domains"/>
    <property type="match status" value="1"/>
</dbReference>
<name>A0A6J7ULQ5_9ZZZZ</name>
<dbReference type="PANTHER" id="PTHR24321:SF8">
    <property type="entry name" value="ESTRADIOL 17-BETA-DEHYDROGENASE 8-RELATED"/>
    <property type="match status" value="1"/>
</dbReference>
<dbReference type="PRINTS" id="PR00080">
    <property type="entry name" value="SDRFAMILY"/>
</dbReference>
<dbReference type="Gene3D" id="3.40.50.720">
    <property type="entry name" value="NAD(P)-binding Rossmann-like Domain"/>
    <property type="match status" value="1"/>
</dbReference>
<dbReference type="GO" id="GO:0016491">
    <property type="term" value="F:oxidoreductase activity"/>
    <property type="evidence" value="ECO:0007669"/>
    <property type="project" value="UniProtKB-KW"/>
</dbReference>
<comment type="similarity">
    <text evidence="1">Belongs to the short-chain dehydrogenases/reductases (SDR) family.</text>
</comment>
<dbReference type="CDD" id="cd05233">
    <property type="entry name" value="SDR_c"/>
    <property type="match status" value="1"/>
</dbReference>
<organism evidence="3">
    <name type="scientific">freshwater metagenome</name>
    <dbReference type="NCBI Taxonomy" id="449393"/>
    <lineage>
        <taxon>unclassified sequences</taxon>
        <taxon>metagenomes</taxon>
        <taxon>ecological metagenomes</taxon>
    </lineage>
</organism>